<evidence type="ECO:0000256" key="6">
    <source>
        <dbReference type="ARBA" id="ARBA00023004"/>
    </source>
</evidence>
<evidence type="ECO:0000313" key="9">
    <source>
        <dbReference type="Proteomes" id="UP000001996"/>
    </source>
</evidence>
<evidence type="ECO:0000256" key="3">
    <source>
        <dbReference type="ARBA" id="ARBA00022723"/>
    </source>
</evidence>
<evidence type="ECO:0000256" key="1">
    <source>
        <dbReference type="ARBA" id="ARBA00001954"/>
    </source>
</evidence>
<dbReference type="STRING" id="379508.A5DZF5"/>
<evidence type="ECO:0000256" key="2">
    <source>
        <dbReference type="ARBA" id="ARBA00005896"/>
    </source>
</evidence>
<dbReference type="KEGG" id="lel:PVL30_003586"/>
<dbReference type="Proteomes" id="UP000001996">
    <property type="component" value="Unassembled WGS sequence"/>
</dbReference>
<comment type="similarity">
    <text evidence="2">Belongs to the TfdA dioxygenase family.</text>
</comment>
<keyword evidence="4" id="KW-0223">Dioxygenase</keyword>
<dbReference type="OMA" id="FVDAYPK"/>
<dbReference type="FunFam" id="3.60.130.10:FF:000003">
    <property type="entry name" value="Alpha-ketoglutarate-dependent taurine dioxygenase"/>
    <property type="match status" value="1"/>
</dbReference>
<dbReference type="GeneID" id="5233177"/>
<dbReference type="Pfam" id="PF02668">
    <property type="entry name" value="TauD"/>
    <property type="match status" value="1"/>
</dbReference>
<dbReference type="eggNOG" id="ENOG502QT05">
    <property type="taxonomic scope" value="Eukaryota"/>
</dbReference>
<dbReference type="InterPro" id="IPR042098">
    <property type="entry name" value="TauD-like_sf"/>
</dbReference>
<organism evidence="8 9">
    <name type="scientific">Lodderomyces elongisporus (strain ATCC 11503 / CBS 2605 / JCM 1781 / NBRC 1676 / NRRL YB-4239)</name>
    <name type="common">Yeast</name>
    <name type="synonym">Saccharomyces elongisporus</name>
    <dbReference type="NCBI Taxonomy" id="379508"/>
    <lineage>
        <taxon>Eukaryota</taxon>
        <taxon>Fungi</taxon>
        <taxon>Dikarya</taxon>
        <taxon>Ascomycota</taxon>
        <taxon>Saccharomycotina</taxon>
        <taxon>Pichiomycetes</taxon>
        <taxon>Debaryomycetaceae</taxon>
        <taxon>Candida/Lodderomyces clade</taxon>
        <taxon>Lodderomyces</taxon>
    </lineage>
</organism>
<keyword evidence="5" id="KW-0560">Oxidoreductase</keyword>
<dbReference type="GO" id="GO:0005737">
    <property type="term" value="C:cytoplasm"/>
    <property type="evidence" value="ECO:0007669"/>
    <property type="project" value="TreeGrafter"/>
</dbReference>
<comment type="cofactor">
    <cofactor evidence="1">
        <name>Fe(2+)</name>
        <dbReference type="ChEBI" id="CHEBI:29033"/>
    </cofactor>
</comment>
<dbReference type="VEuPathDB" id="FungiDB:LELG_02742"/>
<dbReference type="GO" id="GO:0046872">
    <property type="term" value="F:metal ion binding"/>
    <property type="evidence" value="ECO:0007669"/>
    <property type="project" value="UniProtKB-KW"/>
</dbReference>
<protein>
    <recommendedName>
        <fullName evidence="7">TauD/TfdA-like domain-containing protein</fullName>
    </recommendedName>
</protein>
<dbReference type="InParanoid" id="A5DZF5"/>
<accession>A5DZF5</accession>
<dbReference type="HOGENOM" id="CLU_036005_0_0_1"/>
<dbReference type="PANTHER" id="PTHR30468:SF1">
    <property type="entry name" value="ALPHA-KETOGLUTARATE-DEPENDENT SULFONATE DIOXYGENASE"/>
    <property type="match status" value="1"/>
</dbReference>
<dbReference type="PANTHER" id="PTHR30468">
    <property type="entry name" value="ALPHA-KETOGLUTARATE-DEPENDENT SULFONATE DIOXYGENASE"/>
    <property type="match status" value="1"/>
</dbReference>
<dbReference type="AlphaFoldDB" id="A5DZF5"/>
<sequence length="384" mass="42577">MPARYVKVPSALTGESNLKSDAKGKVVVGESTIAKLSKESLPYLPTWDKNEKYEPYTFQEHHDNALKADKSFPDLFKGDDYVTTNLSPKLGTEIRGIQLSELNDAGRDQVALLASQRGVLVFRDQDLIDKGPENLVEYVSHYGTPHIHPTSGAPKGHPDIHSVLTGDTKEDAFSTRNNLVVWHSDVSYELNPTAVSFLAVTNIPKAGGGDTVFADNREAYNRLSPLFKEKIDNLKAVHSAVDQANLAVVKGGVVKRHPVENIHPVVRTTPSGQKVLYVNSGFTRRIVDLKGEESDFLLKFLLQHIASSQDFQVRVNWQPGTVAIFDNRIVSHSAILDFDTSDGRLIIRAAARGERPVHDLEDLNKPDENLVYEGPEYIGNHREV</sequence>
<dbReference type="GO" id="GO:0044273">
    <property type="term" value="P:sulfur compound catabolic process"/>
    <property type="evidence" value="ECO:0007669"/>
    <property type="project" value="TreeGrafter"/>
</dbReference>
<keyword evidence="6" id="KW-0408">Iron</keyword>
<evidence type="ECO:0000256" key="4">
    <source>
        <dbReference type="ARBA" id="ARBA00022964"/>
    </source>
</evidence>
<keyword evidence="3" id="KW-0479">Metal-binding</keyword>
<dbReference type="RefSeq" id="XP_001526184.1">
    <property type="nucleotide sequence ID" value="XM_001526134.1"/>
</dbReference>
<feature type="domain" description="TauD/TfdA-like" evidence="7">
    <location>
        <begin position="84"/>
        <end position="349"/>
    </location>
</feature>
<name>A5DZF5_LODEL</name>
<reference evidence="8 9" key="1">
    <citation type="journal article" date="2009" name="Nature">
        <title>Evolution of pathogenicity and sexual reproduction in eight Candida genomes.</title>
        <authorList>
            <person name="Butler G."/>
            <person name="Rasmussen M.D."/>
            <person name="Lin M.F."/>
            <person name="Santos M.A."/>
            <person name="Sakthikumar S."/>
            <person name="Munro C.A."/>
            <person name="Rheinbay E."/>
            <person name="Grabherr M."/>
            <person name="Forche A."/>
            <person name="Reedy J.L."/>
            <person name="Agrafioti I."/>
            <person name="Arnaud M.B."/>
            <person name="Bates S."/>
            <person name="Brown A.J."/>
            <person name="Brunke S."/>
            <person name="Costanzo M.C."/>
            <person name="Fitzpatrick D.A."/>
            <person name="de Groot P.W."/>
            <person name="Harris D."/>
            <person name="Hoyer L.L."/>
            <person name="Hube B."/>
            <person name="Klis F.M."/>
            <person name="Kodira C."/>
            <person name="Lennard N."/>
            <person name="Logue M.E."/>
            <person name="Martin R."/>
            <person name="Neiman A.M."/>
            <person name="Nikolaou E."/>
            <person name="Quail M.A."/>
            <person name="Quinn J."/>
            <person name="Santos M.C."/>
            <person name="Schmitzberger F.F."/>
            <person name="Sherlock G."/>
            <person name="Shah P."/>
            <person name="Silverstein K.A."/>
            <person name="Skrzypek M.S."/>
            <person name="Soll D."/>
            <person name="Staggs R."/>
            <person name="Stansfield I."/>
            <person name="Stumpf M.P."/>
            <person name="Sudbery P.E."/>
            <person name="Srikantha T."/>
            <person name="Zeng Q."/>
            <person name="Berman J."/>
            <person name="Berriman M."/>
            <person name="Heitman J."/>
            <person name="Gow N.A."/>
            <person name="Lorenz M.C."/>
            <person name="Birren B.W."/>
            <person name="Kellis M."/>
            <person name="Cuomo C.A."/>
        </authorList>
    </citation>
    <scope>NUCLEOTIDE SEQUENCE [LARGE SCALE GENOMIC DNA]</scope>
    <source>
        <strain evidence="9">ATCC 11503 / BCRC 21390 / CBS 2605 / JCM 1781 / NBRC 1676 / NRRL YB-4239</strain>
    </source>
</reference>
<dbReference type="InterPro" id="IPR003819">
    <property type="entry name" value="TauD/TfdA-like"/>
</dbReference>
<dbReference type="Gene3D" id="3.60.130.10">
    <property type="entry name" value="Clavaminate synthase-like"/>
    <property type="match status" value="1"/>
</dbReference>
<dbReference type="GO" id="GO:0000907">
    <property type="term" value="F:sulfonate dioxygenase activity"/>
    <property type="evidence" value="ECO:0007669"/>
    <property type="project" value="TreeGrafter"/>
</dbReference>
<evidence type="ECO:0000313" key="8">
    <source>
        <dbReference type="EMBL" id="EDK44563.1"/>
    </source>
</evidence>
<dbReference type="EMBL" id="CH981526">
    <property type="protein sequence ID" value="EDK44563.1"/>
    <property type="molecule type" value="Genomic_DNA"/>
</dbReference>
<evidence type="ECO:0000259" key="7">
    <source>
        <dbReference type="Pfam" id="PF02668"/>
    </source>
</evidence>
<keyword evidence="9" id="KW-1185">Reference proteome</keyword>
<dbReference type="InterPro" id="IPR051323">
    <property type="entry name" value="AtsK-like"/>
</dbReference>
<dbReference type="SUPFAM" id="SSF51197">
    <property type="entry name" value="Clavaminate synthase-like"/>
    <property type="match status" value="1"/>
</dbReference>
<proteinExistence type="inferred from homology"/>
<dbReference type="OrthoDB" id="10257314at2759"/>
<gene>
    <name evidence="8" type="ORF">LELG_02742</name>
</gene>
<evidence type="ECO:0000256" key="5">
    <source>
        <dbReference type="ARBA" id="ARBA00023002"/>
    </source>
</evidence>